<evidence type="ECO:0000313" key="2">
    <source>
        <dbReference type="Proteomes" id="UP000824890"/>
    </source>
</evidence>
<comment type="caution">
    <text evidence="1">The sequence shown here is derived from an EMBL/GenBank/DDBJ whole genome shotgun (WGS) entry which is preliminary data.</text>
</comment>
<keyword evidence="2" id="KW-1185">Reference proteome</keyword>
<sequence length="80" mass="9078">MANSRVFFSDWKTGGCSSVVEARLLRFWEPRNVKRGGEIMWDDVLLIDVNLPGEITAVKSTVNEPPEDKNRVVATIKMEK</sequence>
<protein>
    <submittedName>
        <fullName evidence="1">Uncharacterized protein</fullName>
    </submittedName>
</protein>
<dbReference type="Proteomes" id="UP000824890">
    <property type="component" value="Unassembled WGS sequence"/>
</dbReference>
<evidence type="ECO:0000313" key="1">
    <source>
        <dbReference type="EMBL" id="KAH0928667.1"/>
    </source>
</evidence>
<dbReference type="EMBL" id="JAGKQM010000004">
    <property type="protein sequence ID" value="KAH0928667.1"/>
    <property type="molecule type" value="Genomic_DNA"/>
</dbReference>
<proteinExistence type="predicted"/>
<gene>
    <name evidence="1" type="ORF">HID58_014394</name>
</gene>
<reference evidence="1 2" key="1">
    <citation type="submission" date="2021-05" db="EMBL/GenBank/DDBJ databases">
        <title>Genome Assembly of Synthetic Allotetraploid Brassica napus Reveals Homoeologous Exchanges between Subgenomes.</title>
        <authorList>
            <person name="Davis J.T."/>
        </authorList>
    </citation>
    <scope>NUCLEOTIDE SEQUENCE [LARGE SCALE GENOMIC DNA]</scope>
    <source>
        <strain evidence="2">cv. Da-Ae</strain>
        <tissue evidence="1">Seedling</tissue>
    </source>
</reference>
<name>A0ABQ8DH52_BRANA</name>
<accession>A0ABQ8DH52</accession>
<organism evidence="1 2">
    <name type="scientific">Brassica napus</name>
    <name type="common">Rape</name>
    <dbReference type="NCBI Taxonomy" id="3708"/>
    <lineage>
        <taxon>Eukaryota</taxon>
        <taxon>Viridiplantae</taxon>
        <taxon>Streptophyta</taxon>
        <taxon>Embryophyta</taxon>
        <taxon>Tracheophyta</taxon>
        <taxon>Spermatophyta</taxon>
        <taxon>Magnoliopsida</taxon>
        <taxon>eudicotyledons</taxon>
        <taxon>Gunneridae</taxon>
        <taxon>Pentapetalae</taxon>
        <taxon>rosids</taxon>
        <taxon>malvids</taxon>
        <taxon>Brassicales</taxon>
        <taxon>Brassicaceae</taxon>
        <taxon>Brassiceae</taxon>
        <taxon>Brassica</taxon>
    </lineage>
</organism>